<dbReference type="Proteomes" id="UP001176806">
    <property type="component" value="Unassembled WGS sequence"/>
</dbReference>
<organism evidence="1 2">
    <name type="scientific">Flavivirga jejuensis</name>
    <dbReference type="NCBI Taxonomy" id="870487"/>
    <lineage>
        <taxon>Bacteria</taxon>
        <taxon>Pseudomonadati</taxon>
        <taxon>Bacteroidota</taxon>
        <taxon>Flavobacteriia</taxon>
        <taxon>Flavobacteriales</taxon>
        <taxon>Flavobacteriaceae</taxon>
        <taxon>Flavivirga</taxon>
    </lineage>
</organism>
<protein>
    <recommendedName>
        <fullName evidence="3">Outer membrane protein beta-barrel domain-containing protein</fullName>
    </recommendedName>
</protein>
<evidence type="ECO:0000313" key="2">
    <source>
        <dbReference type="Proteomes" id="UP001176806"/>
    </source>
</evidence>
<dbReference type="RefSeq" id="WP_303303662.1">
    <property type="nucleotide sequence ID" value="NZ_BAABDA010000001.1"/>
</dbReference>
<keyword evidence="2" id="KW-1185">Reference proteome</keyword>
<sequence length="233" mass="27705">MKRYYSFVFLLCFSQLLFSQKKYNVFSVEAAYGFNIPTKPKDDIKVSDYIIPRHFDIGVRYMFDEFFGLKIDYANDRFQNKRNKNIGNGYHRLSLEAVFNITNKLNIINSQSFNILLHAGMGITYAYPESIKRFKNGGEFTFGLTPYNTKNFERIGNLIFGLKPQYRYSNDLVIYTDFSYVINTEQQYSYNGELLFLNREKVRGGFINILFGIQFYLGKRRRHADWYNSRRKF</sequence>
<name>A0ABT8WTR4_9FLAO</name>
<reference evidence="1" key="1">
    <citation type="submission" date="2023-07" db="EMBL/GenBank/DDBJ databases">
        <title>Two novel species in the genus Flavivirga.</title>
        <authorList>
            <person name="Kwon K."/>
        </authorList>
    </citation>
    <scope>NUCLEOTIDE SEQUENCE</scope>
    <source>
        <strain evidence="1">KACC 14158</strain>
    </source>
</reference>
<gene>
    <name evidence="1" type="ORF">Q4Q40_19420</name>
</gene>
<comment type="caution">
    <text evidence="1">The sequence shown here is derived from an EMBL/GenBank/DDBJ whole genome shotgun (WGS) entry which is preliminary data.</text>
</comment>
<proteinExistence type="predicted"/>
<accession>A0ABT8WTR4</accession>
<evidence type="ECO:0008006" key="3">
    <source>
        <dbReference type="Google" id="ProtNLM"/>
    </source>
</evidence>
<dbReference type="EMBL" id="JAUOEL010000008">
    <property type="protein sequence ID" value="MDO5976375.1"/>
    <property type="molecule type" value="Genomic_DNA"/>
</dbReference>
<evidence type="ECO:0000313" key="1">
    <source>
        <dbReference type="EMBL" id="MDO5976375.1"/>
    </source>
</evidence>